<keyword evidence="2" id="KW-1185">Reference proteome</keyword>
<reference evidence="1 2" key="1">
    <citation type="submission" date="2024-08" db="EMBL/GenBank/DDBJ databases">
        <title>Gnathostoma spinigerum genome.</title>
        <authorList>
            <person name="Gonzalez-Bertolin B."/>
            <person name="Monzon S."/>
            <person name="Zaballos A."/>
            <person name="Jimenez P."/>
            <person name="Dekumyoy P."/>
            <person name="Varona S."/>
            <person name="Cuesta I."/>
            <person name="Sumanam S."/>
            <person name="Adisakwattana P."/>
            <person name="Gasser R.B."/>
            <person name="Hernandez-Gonzalez A."/>
            <person name="Young N.D."/>
            <person name="Perteguer M.J."/>
        </authorList>
    </citation>
    <scope>NUCLEOTIDE SEQUENCE [LARGE SCALE GENOMIC DNA]</scope>
    <source>
        <strain evidence="1">AL3</strain>
        <tissue evidence="1">Liver</tissue>
    </source>
</reference>
<proteinExistence type="predicted"/>
<protein>
    <submittedName>
        <fullName evidence="1">Uncharacterized protein</fullName>
    </submittedName>
</protein>
<comment type="caution">
    <text evidence="1">The sequence shown here is derived from an EMBL/GenBank/DDBJ whole genome shotgun (WGS) entry which is preliminary data.</text>
</comment>
<evidence type="ECO:0000313" key="1">
    <source>
        <dbReference type="EMBL" id="MFH4984314.1"/>
    </source>
</evidence>
<organism evidence="1 2">
    <name type="scientific">Gnathostoma spinigerum</name>
    <dbReference type="NCBI Taxonomy" id="75299"/>
    <lineage>
        <taxon>Eukaryota</taxon>
        <taxon>Metazoa</taxon>
        <taxon>Ecdysozoa</taxon>
        <taxon>Nematoda</taxon>
        <taxon>Chromadorea</taxon>
        <taxon>Rhabditida</taxon>
        <taxon>Spirurina</taxon>
        <taxon>Gnathostomatomorpha</taxon>
        <taxon>Gnathostomatoidea</taxon>
        <taxon>Gnathostomatidae</taxon>
        <taxon>Gnathostoma</taxon>
    </lineage>
</organism>
<accession>A0ABD6EWI5</accession>
<dbReference type="Proteomes" id="UP001608902">
    <property type="component" value="Unassembled WGS sequence"/>
</dbReference>
<name>A0ABD6EWI5_9BILA</name>
<evidence type="ECO:0000313" key="2">
    <source>
        <dbReference type="Proteomes" id="UP001608902"/>
    </source>
</evidence>
<dbReference type="EMBL" id="JBGFUD010016587">
    <property type="protein sequence ID" value="MFH4984314.1"/>
    <property type="molecule type" value="Genomic_DNA"/>
</dbReference>
<sequence length="72" mass="8215">MAGTTNNSGNEVKRCSVKQSAYVIPCEYGIQSVFRMERRPNMVSDLSETLEGRRRRTPQRVQLGCALKYYPS</sequence>
<dbReference type="AlphaFoldDB" id="A0ABD6EWI5"/>
<gene>
    <name evidence="1" type="ORF">AB6A40_011023</name>
</gene>